<evidence type="ECO:0000313" key="2">
    <source>
        <dbReference type="EMBL" id="KIL42271.1"/>
    </source>
</evidence>
<keyword evidence="3" id="KW-1185">Reference proteome</keyword>
<reference evidence="2 3" key="1">
    <citation type="submission" date="2014-12" db="EMBL/GenBank/DDBJ databases">
        <title>Draft genome sequence of Paenibacillus kamchatkensis strain B-2647.</title>
        <authorList>
            <person name="Karlyshev A.V."/>
            <person name="Kudryashova E.B."/>
        </authorList>
    </citation>
    <scope>NUCLEOTIDE SEQUENCE [LARGE SCALE GENOMIC DNA]</scope>
    <source>
        <strain evidence="2 3">VKM B-2647</strain>
    </source>
</reference>
<proteinExistence type="predicted"/>
<name>A0ABR5AMN6_9BACL</name>
<feature type="domain" description="DUF6429" evidence="1">
    <location>
        <begin position="9"/>
        <end position="81"/>
    </location>
</feature>
<dbReference type="Proteomes" id="UP000031967">
    <property type="component" value="Unassembled WGS sequence"/>
</dbReference>
<evidence type="ECO:0000259" key="1">
    <source>
        <dbReference type="Pfam" id="PF20008"/>
    </source>
</evidence>
<gene>
    <name evidence="2" type="ORF">SD70_01700</name>
</gene>
<protein>
    <submittedName>
        <fullName evidence="2">Transposase</fullName>
    </submittedName>
</protein>
<evidence type="ECO:0000313" key="3">
    <source>
        <dbReference type="Proteomes" id="UP000031967"/>
    </source>
</evidence>
<dbReference type="InterPro" id="IPR045489">
    <property type="entry name" value="DUF6429"/>
</dbReference>
<organism evidence="2 3">
    <name type="scientific">Gordoniibacillus kamchatkensis</name>
    <dbReference type="NCBI Taxonomy" id="1590651"/>
    <lineage>
        <taxon>Bacteria</taxon>
        <taxon>Bacillati</taxon>
        <taxon>Bacillota</taxon>
        <taxon>Bacilli</taxon>
        <taxon>Bacillales</taxon>
        <taxon>Paenibacillaceae</taxon>
        <taxon>Gordoniibacillus</taxon>
    </lineage>
</organism>
<dbReference type="RefSeq" id="WP_041045025.1">
    <property type="nucleotide sequence ID" value="NZ_JXAK01000002.1"/>
</dbReference>
<accession>A0ABR5AMN6</accession>
<sequence>MSTDDDQLEQNIKELTLLLLYLTSWTEDEASGKHLRSWKGYPFDVLNELGEEGLISGSTRAKSVYFTDEGKAKAEQLVKKYIRG</sequence>
<comment type="caution">
    <text evidence="2">The sequence shown here is derived from an EMBL/GenBank/DDBJ whole genome shotgun (WGS) entry which is preliminary data.</text>
</comment>
<dbReference type="Pfam" id="PF20008">
    <property type="entry name" value="DUF6429"/>
    <property type="match status" value="1"/>
</dbReference>
<dbReference type="EMBL" id="JXAK01000002">
    <property type="protein sequence ID" value="KIL42271.1"/>
    <property type="molecule type" value="Genomic_DNA"/>
</dbReference>